<feature type="region of interest" description="Disordered" evidence="3">
    <location>
        <begin position="23"/>
        <end position="50"/>
    </location>
</feature>
<keyword evidence="6" id="KW-1185">Reference proteome</keyword>
<name>A0AAD7KSD0_QUISA</name>
<comment type="caution">
    <text evidence="5">The sequence shown here is derived from an EMBL/GenBank/DDBJ whole genome shotgun (WGS) entry which is preliminary data.</text>
</comment>
<dbReference type="GO" id="GO:0043130">
    <property type="term" value="F:ubiquitin binding"/>
    <property type="evidence" value="ECO:0007669"/>
    <property type="project" value="TreeGrafter"/>
</dbReference>
<dbReference type="CDD" id="cd01767">
    <property type="entry name" value="UBX"/>
    <property type="match status" value="1"/>
</dbReference>
<dbReference type="Proteomes" id="UP001163823">
    <property type="component" value="Chromosome 14"/>
</dbReference>
<dbReference type="Gene3D" id="3.10.20.90">
    <property type="entry name" value="Phosphatidylinositol 3-kinase Catalytic Subunit, Chain A, domain 1"/>
    <property type="match status" value="1"/>
</dbReference>
<dbReference type="InterPro" id="IPR001012">
    <property type="entry name" value="UBX_dom"/>
</dbReference>
<proteinExistence type="predicted"/>
<evidence type="ECO:0000256" key="1">
    <source>
        <dbReference type="ARBA" id="ARBA00022786"/>
    </source>
</evidence>
<keyword evidence="1" id="KW-0833">Ubl conjugation pathway</keyword>
<dbReference type="EMBL" id="JARAOO010000014">
    <property type="protein sequence ID" value="KAJ7944869.1"/>
    <property type="molecule type" value="Genomic_DNA"/>
</dbReference>
<evidence type="ECO:0000256" key="3">
    <source>
        <dbReference type="SAM" id="MobiDB-lite"/>
    </source>
</evidence>
<dbReference type="InterPro" id="IPR050730">
    <property type="entry name" value="UBX_domain-protein"/>
</dbReference>
<dbReference type="Pfam" id="PF00789">
    <property type="entry name" value="UBX"/>
    <property type="match status" value="1"/>
</dbReference>
<reference evidence="5" key="1">
    <citation type="journal article" date="2023" name="Science">
        <title>Elucidation of the pathway for biosynthesis of saponin adjuvants from the soapbark tree.</title>
        <authorList>
            <person name="Reed J."/>
            <person name="Orme A."/>
            <person name="El-Demerdash A."/>
            <person name="Owen C."/>
            <person name="Martin L.B.B."/>
            <person name="Misra R.C."/>
            <person name="Kikuchi S."/>
            <person name="Rejzek M."/>
            <person name="Martin A.C."/>
            <person name="Harkess A."/>
            <person name="Leebens-Mack J."/>
            <person name="Louveau T."/>
            <person name="Stephenson M.J."/>
            <person name="Osbourn A."/>
        </authorList>
    </citation>
    <scope>NUCLEOTIDE SEQUENCE</scope>
    <source>
        <strain evidence="5">S10</strain>
    </source>
</reference>
<evidence type="ECO:0000313" key="6">
    <source>
        <dbReference type="Proteomes" id="UP001163823"/>
    </source>
</evidence>
<organism evidence="5 6">
    <name type="scientific">Quillaja saponaria</name>
    <name type="common">Soap bark tree</name>
    <dbReference type="NCBI Taxonomy" id="32244"/>
    <lineage>
        <taxon>Eukaryota</taxon>
        <taxon>Viridiplantae</taxon>
        <taxon>Streptophyta</taxon>
        <taxon>Embryophyta</taxon>
        <taxon>Tracheophyta</taxon>
        <taxon>Spermatophyta</taxon>
        <taxon>Magnoliopsida</taxon>
        <taxon>eudicotyledons</taxon>
        <taxon>Gunneridae</taxon>
        <taxon>Pentapetalae</taxon>
        <taxon>rosids</taxon>
        <taxon>fabids</taxon>
        <taxon>Fabales</taxon>
        <taxon>Quillajaceae</taxon>
        <taxon>Quillaja</taxon>
    </lineage>
</organism>
<sequence>MLEAAMSGGVPEGSRYFGYAPHHVMQPEDYPRPTPHPPSPALAAQQSIREQQDGEYFASLQADREIELKAMEEAESALEEERQRLEEFHRKLQEEQSLFDFMDIGRVVKPGTYRLVRSYPRRASSDGESALTLNELDLTSNQEATIHLGLCCSDKIDMKLFIYNNP</sequence>
<gene>
    <name evidence="5" type="ORF">O6P43_034200</name>
</gene>
<feature type="domain" description="UBX" evidence="4">
    <location>
        <begin position="90"/>
        <end position="142"/>
    </location>
</feature>
<accession>A0AAD7KSD0</accession>
<protein>
    <submittedName>
        <fullName evidence="5">Plant UBX domain-containing protein 8</fullName>
    </submittedName>
</protein>
<dbReference type="PANTHER" id="PTHR23322:SF93">
    <property type="entry name" value="UBX DOMAIN-CONTAINING PROTEIN 8"/>
    <property type="match status" value="1"/>
</dbReference>
<feature type="coiled-coil region" evidence="2">
    <location>
        <begin position="61"/>
        <end position="98"/>
    </location>
</feature>
<dbReference type="AlphaFoldDB" id="A0AAD7KSD0"/>
<evidence type="ECO:0000256" key="2">
    <source>
        <dbReference type="SAM" id="Coils"/>
    </source>
</evidence>
<evidence type="ECO:0000259" key="4">
    <source>
        <dbReference type="Pfam" id="PF00789"/>
    </source>
</evidence>
<dbReference type="KEGG" id="qsa:O6P43_034200"/>
<keyword evidence="2" id="KW-0175">Coiled coil</keyword>
<evidence type="ECO:0000313" key="5">
    <source>
        <dbReference type="EMBL" id="KAJ7944869.1"/>
    </source>
</evidence>
<dbReference type="PANTHER" id="PTHR23322">
    <property type="entry name" value="FAS-ASSOCIATED PROTEIN"/>
    <property type="match status" value="1"/>
</dbReference>